<gene>
    <name evidence="3" type="ORF">CALCODRAFT_531619</name>
</gene>
<dbReference type="Pfam" id="PF12937">
    <property type="entry name" value="F-box-like"/>
    <property type="match status" value="1"/>
</dbReference>
<dbReference type="OrthoDB" id="2998253at2759"/>
<organism evidence="3 4">
    <name type="scientific">Calocera cornea HHB12733</name>
    <dbReference type="NCBI Taxonomy" id="1353952"/>
    <lineage>
        <taxon>Eukaryota</taxon>
        <taxon>Fungi</taxon>
        <taxon>Dikarya</taxon>
        <taxon>Basidiomycota</taxon>
        <taxon>Agaricomycotina</taxon>
        <taxon>Dacrymycetes</taxon>
        <taxon>Dacrymycetales</taxon>
        <taxon>Dacrymycetaceae</taxon>
        <taxon>Calocera</taxon>
    </lineage>
</organism>
<dbReference type="InParanoid" id="A0A165IK84"/>
<feature type="non-terminal residue" evidence="3">
    <location>
        <position position="274"/>
    </location>
</feature>
<dbReference type="STRING" id="1353952.A0A165IK84"/>
<name>A0A165IK84_9BASI</name>
<sequence>MASHQMETGWPFNQYQMLFSEPSRRPPSVEEQETVARIARLQAYISSLEDSITRAQADLASERALLFGLQAERAPVGTVPDDILLYIFRLEMDSLPTCPFRRSSRKQRILAPFQVSVSHVCSRWRKLAVSTPALWARITIQIQQLDSDQGRTFTMRGQQSLLDMWMKRSGCAPVSLTLVPNVEFWQQGPPEYANNMVADGRLDRVFSVYLTGVECDICQVLHALVGKLVSLRALELDAVVEHHDTSDTIGIGPDPSIDFDGSPQRQVDGSLSLK</sequence>
<feature type="region of interest" description="Disordered" evidence="1">
    <location>
        <begin position="245"/>
        <end position="274"/>
    </location>
</feature>
<evidence type="ECO:0000313" key="3">
    <source>
        <dbReference type="EMBL" id="KZT60682.1"/>
    </source>
</evidence>
<dbReference type="EMBL" id="KV423929">
    <property type="protein sequence ID" value="KZT60682.1"/>
    <property type="molecule type" value="Genomic_DNA"/>
</dbReference>
<feature type="compositionally biased region" description="Polar residues" evidence="1">
    <location>
        <begin position="263"/>
        <end position="274"/>
    </location>
</feature>
<reference evidence="3 4" key="1">
    <citation type="journal article" date="2016" name="Mol. Biol. Evol.">
        <title>Comparative Genomics of Early-Diverging Mushroom-Forming Fungi Provides Insights into the Origins of Lignocellulose Decay Capabilities.</title>
        <authorList>
            <person name="Nagy L.G."/>
            <person name="Riley R."/>
            <person name="Tritt A."/>
            <person name="Adam C."/>
            <person name="Daum C."/>
            <person name="Floudas D."/>
            <person name="Sun H."/>
            <person name="Yadav J.S."/>
            <person name="Pangilinan J."/>
            <person name="Larsson K.H."/>
            <person name="Matsuura K."/>
            <person name="Barry K."/>
            <person name="Labutti K."/>
            <person name="Kuo R."/>
            <person name="Ohm R.A."/>
            <person name="Bhattacharya S.S."/>
            <person name="Shirouzu T."/>
            <person name="Yoshinaga Y."/>
            <person name="Martin F.M."/>
            <person name="Grigoriev I.V."/>
            <person name="Hibbett D.S."/>
        </authorList>
    </citation>
    <scope>NUCLEOTIDE SEQUENCE [LARGE SCALE GENOMIC DNA]</scope>
    <source>
        <strain evidence="3 4">HHB12733</strain>
    </source>
</reference>
<evidence type="ECO:0000256" key="1">
    <source>
        <dbReference type="SAM" id="MobiDB-lite"/>
    </source>
</evidence>
<evidence type="ECO:0000259" key="2">
    <source>
        <dbReference type="Pfam" id="PF12937"/>
    </source>
</evidence>
<evidence type="ECO:0000313" key="4">
    <source>
        <dbReference type="Proteomes" id="UP000076842"/>
    </source>
</evidence>
<feature type="domain" description="F-box" evidence="2">
    <location>
        <begin position="79"/>
        <end position="140"/>
    </location>
</feature>
<dbReference type="AlphaFoldDB" id="A0A165IK84"/>
<dbReference type="Proteomes" id="UP000076842">
    <property type="component" value="Unassembled WGS sequence"/>
</dbReference>
<dbReference type="Gene3D" id="1.20.1280.50">
    <property type="match status" value="1"/>
</dbReference>
<proteinExistence type="predicted"/>
<dbReference type="InterPro" id="IPR001810">
    <property type="entry name" value="F-box_dom"/>
</dbReference>
<accession>A0A165IK84</accession>
<keyword evidence="4" id="KW-1185">Reference proteome</keyword>
<protein>
    <recommendedName>
        <fullName evidence="2">F-box domain-containing protein</fullName>
    </recommendedName>
</protein>